<evidence type="ECO:0000259" key="2">
    <source>
        <dbReference type="PROSITE" id="PS50110"/>
    </source>
</evidence>
<dbReference type="InterPro" id="IPR011006">
    <property type="entry name" value="CheY-like_superfamily"/>
</dbReference>
<keyword evidence="5" id="KW-1185">Reference proteome</keyword>
<dbReference type="Gene3D" id="2.20.25.10">
    <property type="match status" value="1"/>
</dbReference>
<dbReference type="InterPro" id="IPR001789">
    <property type="entry name" value="Sig_transdc_resp-reg_receiver"/>
</dbReference>
<dbReference type="GO" id="GO:0000156">
    <property type="term" value="F:phosphorelay response regulator activity"/>
    <property type="evidence" value="ECO:0007669"/>
    <property type="project" value="InterPro"/>
</dbReference>
<dbReference type="SUPFAM" id="SSF52172">
    <property type="entry name" value="CheY-like"/>
    <property type="match status" value="1"/>
</dbReference>
<name>A0A4R1RD58_HYDET</name>
<dbReference type="Gene3D" id="3.40.50.2300">
    <property type="match status" value="1"/>
</dbReference>
<dbReference type="GO" id="GO:0003677">
    <property type="term" value="F:DNA binding"/>
    <property type="evidence" value="ECO:0007669"/>
    <property type="project" value="InterPro"/>
</dbReference>
<dbReference type="EMBL" id="SLUN01000020">
    <property type="protein sequence ID" value="TCL63805.1"/>
    <property type="molecule type" value="Genomic_DNA"/>
</dbReference>
<dbReference type="Proteomes" id="UP000295008">
    <property type="component" value="Unassembled WGS sequence"/>
</dbReference>
<dbReference type="PANTHER" id="PTHR37299:SF1">
    <property type="entry name" value="STAGE 0 SPORULATION PROTEIN A HOMOLOG"/>
    <property type="match status" value="1"/>
</dbReference>
<dbReference type="InterPro" id="IPR007492">
    <property type="entry name" value="LytTR_DNA-bd_dom"/>
</dbReference>
<dbReference type="AlphaFoldDB" id="A0A4R1RD58"/>
<comment type="caution">
    <text evidence="4">The sequence shown here is derived from an EMBL/GenBank/DDBJ whole genome shotgun (WGS) entry which is preliminary data.</text>
</comment>
<accession>A0A4R1RD58</accession>
<dbReference type="PROSITE" id="PS50930">
    <property type="entry name" value="HTH_LYTTR"/>
    <property type="match status" value="1"/>
</dbReference>
<feature type="domain" description="HTH LytTR-type" evidence="3">
    <location>
        <begin position="129"/>
        <end position="235"/>
    </location>
</feature>
<dbReference type="Gene3D" id="2.40.50.40">
    <property type="match status" value="1"/>
</dbReference>
<reference evidence="4 5" key="1">
    <citation type="submission" date="2019-03" db="EMBL/GenBank/DDBJ databases">
        <title>Genomic Encyclopedia of Type Strains, Phase IV (KMG-IV): sequencing the most valuable type-strain genomes for metagenomic binning, comparative biology and taxonomic classification.</title>
        <authorList>
            <person name="Goeker M."/>
        </authorList>
    </citation>
    <scope>NUCLEOTIDE SEQUENCE [LARGE SCALE GENOMIC DNA]</scope>
    <source>
        <strain evidence="4 5">LX-B</strain>
    </source>
</reference>
<dbReference type="PROSITE" id="PS50110">
    <property type="entry name" value="RESPONSE_REGULATORY"/>
    <property type="match status" value="1"/>
</dbReference>
<feature type="domain" description="Response regulatory" evidence="2">
    <location>
        <begin position="4"/>
        <end position="118"/>
    </location>
</feature>
<comment type="caution">
    <text evidence="1">Lacks conserved residue(s) required for the propagation of feature annotation.</text>
</comment>
<proteinExistence type="predicted"/>
<evidence type="ECO:0000256" key="1">
    <source>
        <dbReference type="PROSITE-ProRule" id="PRU00169"/>
    </source>
</evidence>
<organism evidence="4 5">
    <name type="scientific">Hydrogenispora ethanolica</name>
    <dbReference type="NCBI Taxonomy" id="1082276"/>
    <lineage>
        <taxon>Bacteria</taxon>
        <taxon>Bacillati</taxon>
        <taxon>Bacillota</taxon>
        <taxon>Hydrogenispora</taxon>
    </lineage>
</organism>
<evidence type="ECO:0000313" key="4">
    <source>
        <dbReference type="EMBL" id="TCL63805.1"/>
    </source>
</evidence>
<evidence type="ECO:0000313" key="5">
    <source>
        <dbReference type="Proteomes" id="UP000295008"/>
    </source>
</evidence>
<protein>
    <submittedName>
        <fullName evidence="4">LytTR family two component transcriptional regulator</fullName>
    </submittedName>
</protein>
<sequence length="236" mass="27362">MILKTLIVDFPAEIANELKTYLENLKELDCSGEICTMDKSLEWITLRHPDIVFIHLGANRHRVLEITRKIAEIAEAVRVVWLAENAESAVDAFELNVYDYLLKPLRAERLLKTVNRLAGELRPAALEAITVWENDRFVVLKPEQIVYCYTSGNKTLIKSKDGQFSSMNTLSSFEQKLGRFSFFRTHKSFLVNLKDIKEIIPWFNHTYNLVMNGYESDEVPVSRTHLKDFKQRMGIH</sequence>
<dbReference type="Pfam" id="PF04397">
    <property type="entry name" value="LytTR"/>
    <property type="match status" value="1"/>
</dbReference>
<dbReference type="PANTHER" id="PTHR37299">
    <property type="entry name" value="TRANSCRIPTIONAL REGULATOR-RELATED"/>
    <property type="match status" value="1"/>
</dbReference>
<dbReference type="Pfam" id="PF00072">
    <property type="entry name" value="Response_reg"/>
    <property type="match status" value="1"/>
</dbReference>
<dbReference type="SMART" id="SM00850">
    <property type="entry name" value="LytTR"/>
    <property type="match status" value="1"/>
</dbReference>
<dbReference type="RefSeq" id="WP_165908064.1">
    <property type="nucleotide sequence ID" value="NZ_SLUN01000020.1"/>
</dbReference>
<evidence type="ECO:0000259" key="3">
    <source>
        <dbReference type="PROSITE" id="PS50930"/>
    </source>
</evidence>
<dbReference type="InterPro" id="IPR046947">
    <property type="entry name" value="LytR-like"/>
</dbReference>
<gene>
    <name evidence="4" type="ORF">EDC14_102090</name>
</gene>